<keyword evidence="3 6" id="KW-0812">Transmembrane</keyword>
<accession>A0A7W7B0H6</accession>
<keyword evidence="4 6" id="KW-1133">Transmembrane helix</keyword>
<evidence type="ECO:0000313" key="8">
    <source>
        <dbReference type="Proteomes" id="UP000566324"/>
    </source>
</evidence>
<keyword evidence="2" id="KW-1003">Cell membrane</keyword>
<evidence type="ECO:0000256" key="5">
    <source>
        <dbReference type="ARBA" id="ARBA00023136"/>
    </source>
</evidence>
<comment type="subcellular location">
    <subcellularLocation>
        <location evidence="1">Cell membrane</location>
        <topology evidence="1">Multi-pass membrane protein</topology>
    </subcellularLocation>
</comment>
<feature type="transmembrane region" description="Helical" evidence="6">
    <location>
        <begin position="431"/>
        <end position="449"/>
    </location>
</feature>
<evidence type="ECO:0000256" key="3">
    <source>
        <dbReference type="ARBA" id="ARBA00022692"/>
    </source>
</evidence>
<feature type="transmembrane region" description="Helical" evidence="6">
    <location>
        <begin position="232"/>
        <end position="258"/>
    </location>
</feature>
<feature type="transmembrane region" description="Helical" evidence="6">
    <location>
        <begin position="279"/>
        <end position="302"/>
    </location>
</feature>
<reference evidence="7 8" key="1">
    <citation type="submission" date="2020-08" db="EMBL/GenBank/DDBJ databases">
        <title>Genomic Encyclopedia of Type Strains, Phase IV (KMG-IV): sequencing the most valuable type-strain genomes for metagenomic binning, comparative biology and taxonomic classification.</title>
        <authorList>
            <person name="Goeker M."/>
        </authorList>
    </citation>
    <scope>NUCLEOTIDE SEQUENCE [LARGE SCALE GENOMIC DNA]</scope>
    <source>
        <strain evidence="7 8">DSM 17328</strain>
    </source>
</reference>
<feature type="transmembrane region" description="Helical" evidence="6">
    <location>
        <begin position="308"/>
        <end position="330"/>
    </location>
</feature>
<feature type="transmembrane region" description="Helical" evidence="6">
    <location>
        <begin position="194"/>
        <end position="212"/>
    </location>
</feature>
<comment type="caution">
    <text evidence="7">The sequence shown here is derived from an EMBL/GenBank/DDBJ whole genome shotgun (WGS) entry which is preliminary data.</text>
</comment>
<feature type="transmembrane region" description="Helical" evidence="6">
    <location>
        <begin position="342"/>
        <end position="364"/>
    </location>
</feature>
<feature type="transmembrane region" description="Helical" evidence="6">
    <location>
        <begin position="124"/>
        <end position="144"/>
    </location>
</feature>
<dbReference type="RefSeq" id="WP_184067026.1">
    <property type="nucleotide sequence ID" value="NZ_JACHNZ010000012.1"/>
</dbReference>
<organism evidence="7 8">
    <name type="scientific">Sphingosinicella soli</name>
    <dbReference type="NCBI Taxonomy" id="333708"/>
    <lineage>
        <taxon>Bacteria</taxon>
        <taxon>Pseudomonadati</taxon>
        <taxon>Pseudomonadota</taxon>
        <taxon>Alphaproteobacteria</taxon>
        <taxon>Sphingomonadales</taxon>
        <taxon>Sphingosinicellaceae</taxon>
        <taxon>Sphingosinicella</taxon>
    </lineage>
</organism>
<name>A0A7W7B0H6_9SPHN</name>
<evidence type="ECO:0000256" key="1">
    <source>
        <dbReference type="ARBA" id="ARBA00004651"/>
    </source>
</evidence>
<evidence type="ECO:0000313" key="7">
    <source>
        <dbReference type="EMBL" id="MBB4631771.1"/>
    </source>
</evidence>
<proteinExistence type="predicted"/>
<protein>
    <submittedName>
        <fullName evidence="7">O-antigen/teichoic acid export membrane protein</fullName>
    </submittedName>
</protein>
<evidence type="ECO:0000256" key="6">
    <source>
        <dbReference type="SAM" id="Phobius"/>
    </source>
</evidence>
<gene>
    <name evidence="7" type="ORF">GGQ98_001385</name>
</gene>
<dbReference type="PANTHER" id="PTHR30250:SF11">
    <property type="entry name" value="O-ANTIGEN TRANSPORTER-RELATED"/>
    <property type="match status" value="1"/>
</dbReference>
<feature type="transmembrane region" description="Helical" evidence="6">
    <location>
        <begin position="94"/>
        <end position="117"/>
    </location>
</feature>
<dbReference type="InterPro" id="IPR050833">
    <property type="entry name" value="Poly_Biosynth_Transport"/>
</dbReference>
<keyword evidence="8" id="KW-1185">Reference proteome</keyword>
<keyword evidence="5 6" id="KW-0472">Membrane</keyword>
<feature type="transmembrane region" description="Helical" evidence="6">
    <location>
        <begin position="69"/>
        <end position="88"/>
    </location>
</feature>
<sequence length="469" mass="50238">MAILSLVAIRYATKLLVPGEYGQLALLLAVQTFCGLFLINPVGQHINRNTHRWWDDGTLRPRLRGYHRYVLVVALVGSLATVVVAAQANGVLSALAMFVMVMAATWNATLVALLNMVGLRHQSIFWGLVTVVVGLGASVLLIALRAEAAVWFVGQAIGMALGALGAWWALDRRLPPRTEEEALRRLPLLDRATLLKYCLPLAAATGCMWLQLHGYRFAVEHYWGLAALGYVAVGLGLAAQLWALAEALASQFLLPFFYRRASRGGAEATHALSDLINTLGPVYLVLAAAMLAGAHALLSLLVDPQYAGVVPFVVVGTVVECARATANLLANATQITQRTRMLALPWAVGAAAVLIATATIGADGAPAERLWIPLGGAALLMLGSMWWRMRRELRFEVDALRWSAAVSLVLAAAVLALFWPLRVGSLGEALLTVGTVGAVALIAIAALLWSNPAMARLAQARINFKKSIK</sequence>
<dbReference type="AlphaFoldDB" id="A0A7W7B0H6"/>
<evidence type="ECO:0000256" key="4">
    <source>
        <dbReference type="ARBA" id="ARBA00022989"/>
    </source>
</evidence>
<dbReference type="EMBL" id="JACHNZ010000012">
    <property type="protein sequence ID" value="MBB4631771.1"/>
    <property type="molecule type" value="Genomic_DNA"/>
</dbReference>
<dbReference type="GO" id="GO:0005886">
    <property type="term" value="C:plasma membrane"/>
    <property type="evidence" value="ECO:0007669"/>
    <property type="project" value="UniProtKB-SubCell"/>
</dbReference>
<feature type="transmembrane region" description="Helical" evidence="6">
    <location>
        <begin position="399"/>
        <end position="419"/>
    </location>
</feature>
<evidence type="ECO:0000256" key="2">
    <source>
        <dbReference type="ARBA" id="ARBA00022475"/>
    </source>
</evidence>
<dbReference type="PANTHER" id="PTHR30250">
    <property type="entry name" value="PST FAMILY PREDICTED COLANIC ACID TRANSPORTER"/>
    <property type="match status" value="1"/>
</dbReference>
<dbReference type="Proteomes" id="UP000566324">
    <property type="component" value="Unassembled WGS sequence"/>
</dbReference>
<feature type="transmembrane region" description="Helical" evidence="6">
    <location>
        <begin position="24"/>
        <end position="43"/>
    </location>
</feature>
<feature type="transmembrane region" description="Helical" evidence="6">
    <location>
        <begin position="150"/>
        <end position="170"/>
    </location>
</feature>
<feature type="transmembrane region" description="Helical" evidence="6">
    <location>
        <begin position="370"/>
        <end position="387"/>
    </location>
</feature>